<gene>
    <name evidence="2" type="ORF">EV192_109234</name>
</gene>
<organism evidence="2 3">
    <name type="scientific">Actinocrispum wychmicini</name>
    <dbReference type="NCBI Taxonomy" id="1213861"/>
    <lineage>
        <taxon>Bacteria</taxon>
        <taxon>Bacillati</taxon>
        <taxon>Actinomycetota</taxon>
        <taxon>Actinomycetes</taxon>
        <taxon>Pseudonocardiales</taxon>
        <taxon>Pseudonocardiaceae</taxon>
        <taxon>Actinocrispum</taxon>
    </lineage>
</organism>
<evidence type="ECO:0000313" key="2">
    <source>
        <dbReference type="EMBL" id="TCO54254.1"/>
    </source>
</evidence>
<dbReference type="RefSeq" id="WP_132123236.1">
    <property type="nucleotide sequence ID" value="NZ_SLWS01000009.1"/>
</dbReference>
<feature type="compositionally biased region" description="Basic and acidic residues" evidence="1">
    <location>
        <begin position="1"/>
        <end position="10"/>
    </location>
</feature>
<dbReference type="EMBL" id="SLWS01000009">
    <property type="protein sequence ID" value="TCO54254.1"/>
    <property type="molecule type" value="Genomic_DNA"/>
</dbReference>
<proteinExistence type="predicted"/>
<dbReference type="Proteomes" id="UP000295680">
    <property type="component" value="Unassembled WGS sequence"/>
</dbReference>
<evidence type="ECO:0000256" key="1">
    <source>
        <dbReference type="SAM" id="MobiDB-lite"/>
    </source>
</evidence>
<reference evidence="2 3" key="1">
    <citation type="submission" date="2019-03" db="EMBL/GenBank/DDBJ databases">
        <title>Genomic Encyclopedia of Type Strains, Phase IV (KMG-IV): sequencing the most valuable type-strain genomes for metagenomic binning, comparative biology and taxonomic classification.</title>
        <authorList>
            <person name="Goeker M."/>
        </authorList>
    </citation>
    <scope>NUCLEOTIDE SEQUENCE [LARGE SCALE GENOMIC DNA]</scope>
    <source>
        <strain evidence="2 3">DSM 45934</strain>
    </source>
</reference>
<dbReference type="AlphaFoldDB" id="A0A4R2J6Y0"/>
<comment type="caution">
    <text evidence="2">The sequence shown here is derived from an EMBL/GenBank/DDBJ whole genome shotgun (WGS) entry which is preliminary data.</text>
</comment>
<keyword evidence="3" id="KW-1185">Reference proteome</keyword>
<protein>
    <submittedName>
        <fullName evidence="2">Uncharacterized protein</fullName>
    </submittedName>
</protein>
<dbReference type="NCBIfam" id="NF038206">
    <property type="entry name" value="RGCVC_fam"/>
    <property type="match status" value="1"/>
</dbReference>
<sequence length="88" mass="9538">MNSDLLDTRQRRFPRLTATQPQESNGKAVSQHGIPLPATDPKPTVDTGHEPVCATCPHPWNSHDQIAARYCTATATGGHSRSCVCTNK</sequence>
<feature type="region of interest" description="Disordered" evidence="1">
    <location>
        <begin position="1"/>
        <end position="46"/>
    </location>
</feature>
<evidence type="ECO:0000313" key="3">
    <source>
        <dbReference type="Proteomes" id="UP000295680"/>
    </source>
</evidence>
<name>A0A4R2J6Y0_9PSEU</name>
<dbReference type="OrthoDB" id="5195416at2"/>
<feature type="compositionally biased region" description="Polar residues" evidence="1">
    <location>
        <begin position="17"/>
        <end position="28"/>
    </location>
</feature>
<accession>A0A4R2J6Y0</accession>